<dbReference type="GO" id="GO:0030695">
    <property type="term" value="F:GTPase regulator activity"/>
    <property type="evidence" value="ECO:0007669"/>
    <property type="project" value="UniProtKB-ARBA"/>
</dbReference>
<evidence type="ECO:0000256" key="6">
    <source>
        <dbReference type="ARBA" id="ARBA00022990"/>
    </source>
</evidence>
<dbReference type="PROSITE" id="PS00478">
    <property type="entry name" value="LIM_DOMAIN_1"/>
    <property type="match status" value="2"/>
</dbReference>
<keyword evidence="8" id="KW-0539">Nucleus</keyword>
<keyword evidence="2" id="KW-0488">Methylation</keyword>
<evidence type="ECO:0000256" key="9">
    <source>
        <dbReference type="ARBA" id="ARBA00055254"/>
    </source>
</evidence>
<keyword evidence="3 11" id="KW-0479">Metal-binding</keyword>
<dbReference type="InterPro" id="IPR001781">
    <property type="entry name" value="Znf_LIM"/>
</dbReference>
<evidence type="ECO:0000256" key="2">
    <source>
        <dbReference type="ARBA" id="ARBA00022481"/>
    </source>
</evidence>
<evidence type="ECO:0000256" key="4">
    <source>
        <dbReference type="ARBA" id="ARBA00022737"/>
    </source>
</evidence>
<keyword evidence="4" id="KW-0677">Repeat</keyword>
<dbReference type="PROSITE" id="PS50023">
    <property type="entry name" value="LIM_DOMAIN_2"/>
    <property type="match status" value="2"/>
</dbReference>
<evidence type="ECO:0000313" key="14">
    <source>
        <dbReference type="EMBL" id="KAF5353343.1"/>
    </source>
</evidence>
<feature type="compositionally biased region" description="Polar residues" evidence="12">
    <location>
        <begin position="124"/>
        <end position="137"/>
    </location>
</feature>
<evidence type="ECO:0000256" key="11">
    <source>
        <dbReference type="PROSITE-ProRule" id="PRU00125"/>
    </source>
</evidence>
<organism evidence="14 15">
    <name type="scientific">Leucocoprinus leucothites</name>
    <dbReference type="NCBI Taxonomy" id="201217"/>
    <lineage>
        <taxon>Eukaryota</taxon>
        <taxon>Fungi</taxon>
        <taxon>Dikarya</taxon>
        <taxon>Basidiomycota</taxon>
        <taxon>Agaricomycotina</taxon>
        <taxon>Agaricomycetes</taxon>
        <taxon>Agaricomycetidae</taxon>
        <taxon>Agaricales</taxon>
        <taxon>Agaricineae</taxon>
        <taxon>Agaricaceae</taxon>
        <taxon>Leucocoprinus</taxon>
    </lineage>
</organism>
<evidence type="ECO:0000259" key="13">
    <source>
        <dbReference type="PROSITE" id="PS50023"/>
    </source>
</evidence>
<feature type="compositionally biased region" description="Low complexity" evidence="12">
    <location>
        <begin position="191"/>
        <end position="201"/>
    </location>
</feature>
<evidence type="ECO:0000256" key="12">
    <source>
        <dbReference type="SAM" id="MobiDB-lite"/>
    </source>
</evidence>
<dbReference type="FunFam" id="2.10.110.10:FF:000054">
    <property type="entry name" value="Cysteine-rich protein 1"/>
    <property type="match status" value="1"/>
</dbReference>
<dbReference type="OrthoDB" id="8062037at2759"/>
<feature type="compositionally biased region" description="Polar residues" evidence="12">
    <location>
        <begin position="174"/>
        <end position="183"/>
    </location>
</feature>
<feature type="region of interest" description="Disordered" evidence="12">
    <location>
        <begin position="169"/>
        <end position="224"/>
    </location>
</feature>
<dbReference type="Pfam" id="PF00412">
    <property type="entry name" value="LIM"/>
    <property type="match status" value="2"/>
</dbReference>
<dbReference type="GO" id="GO:0005737">
    <property type="term" value="C:cytoplasm"/>
    <property type="evidence" value="ECO:0007669"/>
    <property type="project" value="TreeGrafter"/>
</dbReference>
<dbReference type="SMART" id="SM00132">
    <property type="entry name" value="LIM"/>
    <property type="match status" value="2"/>
</dbReference>
<dbReference type="EMBL" id="JAACJO010000010">
    <property type="protein sequence ID" value="KAF5353343.1"/>
    <property type="molecule type" value="Genomic_DNA"/>
</dbReference>
<feature type="region of interest" description="Disordered" evidence="12">
    <location>
        <begin position="78"/>
        <end position="137"/>
    </location>
</feature>
<dbReference type="SUPFAM" id="SSF57716">
    <property type="entry name" value="Glucocorticoid receptor-like (DNA-binding domain)"/>
    <property type="match status" value="4"/>
</dbReference>
<keyword evidence="15" id="KW-1185">Reference proteome</keyword>
<keyword evidence="6" id="KW-0007">Acetylation</keyword>
<evidence type="ECO:0000256" key="7">
    <source>
        <dbReference type="ARBA" id="ARBA00023038"/>
    </source>
</evidence>
<dbReference type="CDD" id="cd09326">
    <property type="entry name" value="LIM_CRP_like"/>
    <property type="match status" value="2"/>
</dbReference>
<reference evidence="14 15" key="1">
    <citation type="journal article" date="2020" name="ISME J.">
        <title>Uncovering the hidden diversity of litter-decomposition mechanisms in mushroom-forming fungi.</title>
        <authorList>
            <person name="Floudas D."/>
            <person name="Bentzer J."/>
            <person name="Ahren D."/>
            <person name="Johansson T."/>
            <person name="Persson P."/>
            <person name="Tunlid A."/>
        </authorList>
    </citation>
    <scope>NUCLEOTIDE SEQUENCE [LARGE SCALE GENOMIC DNA]</scope>
    <source>
        <strain evidence="14 15">CBS 146.42</strain>
    </source>
</reference>
<dbReference type="AlphaFoldDB" id="A0A8H5D529"/>
<evidence type="ECO:0000313" key="15">
    <source>
        <dbReference type="Proteomes" id="UP000559027"/>
    </source>
</evidence>
<dbReference type="Proteomes" id="UP000559027">
    <property type="component" value="Unassembled WGS sequence"/>
</dbReference>
<dbReference type="PANTHER" id="PTHR24215">
    <property type="entry name" value="RHO-GTPASE-ACTIVATING PROTEIN LRG1"/>
    <property type="match status" value="1"/>
</dbReference>
<sequence length="357" mass="38731">MHPFGGTQICPRCSKAVYAAEQVMGPGRKLYHKPCLSCMICKKRLDSYTLVEHDQEPYCKTCYTKNFSARDLRQANLPVKDAPTSPPGDLNGKPSISPLPPRVASPIRQSSANTFPLPRLKPTHSLQSPTSSTFPQAVRSSFDKFEDTQFTPTNQFNPPLEQEEALDRVAPLADSSSPASNHSGPPLPGRLTQQSSSLTSSPANVRSFQPDNKGFSNSSFSTFGRSNNTTSAALNLLEKEGINPLVQTATGTRYGTALGGTMSTNITNTPTGGSPARKWGTQTPVCPKCAQRVYFAEQMKAVGKTWHKNCLRCQECNTLLDSNRLRDHDGTPFCVRCYSKLHGPQGSGYALLGKAGS</sequence>
<keyword evidence="5 11" id="KW-0862">Zinc</keyword>
<dbReference type="GO" id="GO:0046872">
    <property type="term" value="F:metal ion binding"/>
    <property type="evidence" value="ECO:0007669"/>
    <property type="project" value="UniProtKB-KW"/>
</dbReference>
<evidence type="ECO:0000256" key="8">
    <source>
        <dbReference type="ARBA" id="ARBA00023242"/>
    </source>
</evidence>
<evidence type="ECO:0000256" key="10">
    <source>
        <dbReference type="ARBA" id="ARBA00072537"/>
    </source>
</evidence>
<dbReference type="GO" id="GO:0030036">
    <property type="term" value="P:actin cytoskeleton organization"/>
    <property type="evidence" value="ECO:0007669"/>
    <property type="project" value="TreeGrafter"/>
</dbReference>
<dbReference type="PANTHER" id="PTHR24215:SF35">
    <property type="entry name" value="MUSCLE LIM PROTEIN MLP84B"/>
    <property type="match status" value="1"/>
</dbReference>
<evidence type="ECO:0000256" key="5">
    <source>
        <dbReference type="ARBA" id="ARBA00022833"/>
    </source>
</evidence>
<name>A0A8H5D529_9AGAR</name>
<dbReference type="Gene3D" id="2.10.110.10">
    <property type="entry name" value="Cysteine Rich Protein"/>
    <property type="match status" value="2"/>
</dbReference>
<protein>
    <recommendedName>
        <fullName evidence="10">Cysteine-rich protein 1</fullName>
    </recommendedName>
</protein>
<gene>
    <name evidence="14" type="ORF">D9756_008089</name>
</gene>
<comment type="subcellular location">
    <subcellularLocation>
        <location evidence="1">Nucleus</location>
    </subcellularLocation>
</comment>
<keyword evidence="7 11" id="KW-0440">LIM domain</keyword>
<proteinExistence type="predicted"/>
<accession>A0A8H5D529</accession>
<feature type="compositionally biased region" description="Polar residues" evidence="12">
    <location>
        <begin position="202"/>
        <end position="224"/>
    </location>
</feature>
<comment type="function">
    <text evidence="9">Seems to have a role in zinc absorption and may function as an intracellular zinc transport protein.</text>
</comment>
<dbReference type="GO" id="GO:0005634">
    <property type="term" value="C:nucleus"/>
    <property type="evidence" value="ECO:0007669"/>
    <property type="project" value="UniProtKB-SubCell"/>
</dbReference>
<evidence type="ECO:0000256" key="3">
    <source>
        <dbReference type="ARBA" id="ARBA00022723"/>
    </source>
</evidence>
<dbReference type="FunFam" id="2.10.110.10:FF:000001">
    <property type="entry name" value="Cysteine and glycine-rich protein 1"/>
    <property type="match status" value="1"/>
</dbReference>
<evidence type="ECO:0000256" key="1">
    <source>
        <dbReference type="ARBA" id="ARBA00004123"/>
    </source>
</evidence>
<feature type="domain" description="LIM zinc-binding" evidence="13">
    <location>
        <begin position="284"/>
        <end position="344"/>
    </location>
</feature>
<feature type="domain" description="LIM zinc-binding" evidence="13">
    <location>
        <begin position="8"/>
        <end position="69"/>
    </location>
</feature>
<comment type="caution">
    <text evidence="14">The sequence shown here is derived from an EMBL/GenBank/DDBJ whole genome shotgun (WGS) entry which is preliminary data.</text>
</comment>